<evidence type="ECO:0000313" key="1">
    <source>
        <dbReference type="EMBL" id="ARX33109.1"/>
    </source>
</evidence>
<dbReference type="Proteomes" id="UP000195540">
    <property type="component" value="Chromosome"/>
</dbReference>
<dbReference type="Proteomes" id="UP000251485">
    <property type="component" value="Unassembled WGS sequence"/>
</dbReference>
<dbReference type="EMBL" id="UAUE01000027">
    <property type="protein sequence ID" value="SPZ01188.1"/>
    <property type="molecule type" value="Genomic_DNA"/>
</dbReference>
<evidence type="ECO:0000313" key="4">
    <source>
        <dbReference type="Proteomes" id="UP000251485"/>
    </source>
</evidence>
<reference evidence="2 4" key="2">
    <citation type="submission" date="2018-06" db="EMBL/GenBank/DDBJ databases">
        <authorList>
            <consortium name="Pathogen Informatics"/>
            <person name="Doyle S."/>
        </authorList>
    </citation>
    <scope>NUCLEOTIDE SEQUENCE [LARGE SCALE GENOMIC DNA]</scope>
    <source>
        <strain evidence="2 4">NCTC10975</strain>
    </source>
</reference>
<proteinExistence type="predicted"/>
<reference evidence="1 3" key="1">
    <citation type="submission" date="2017-05" db="EMBL/GenBank/DDBJ databases">
        <title>Whole genome sequencing of Proteus mirabilis AR_0155.</title>
        <authorList>
            <person name="Conlan S."/>
            <person name="Thomas P.J."/>
            <person name="Mullikin J."/>
            <person name="Frank K.M."/>
            <person name="Segre J.A."/>
        </authorList>
    </citation>
    <scope>NUCLEOTIDE SEQUENCE [LARGE SCALE GENOMIC DNA]</scope>
    <source>
        <strain evidence="1 3">AR_0155</strain>
    </source>
</reference>
<evidence type="ECO:0000313" key="2">
    <source>
        <dbReference type="EMBL" id="SPZ01188.1"/>
    </source>
</evidence>
<dbReference type="SUPFAM" id="SSF55144">
    <property type="entry name" value="LigT-like"/>
    <property type="match status" value="1"/>
</dbReference>
<dbReference type="AlphaFoldDB" id="A0A1Z1SRA9"/>
<dbReference type="EMBL" id="CP021694">
    <property type="protein sequence ID" value="ARX33109.1"/>
    <property type="molecule type" value="Genomic_DNA"/>
</dbReference>
<protein>
    <submittedName>
        <fullName evidence="2">Uncharacterized protein</fullName>
    </submittedName>
</protein>
<dbReference type="InterPro" id="IPR009097">
    <property type="entry name" value="Cyclic_Pdiesterase"/>
</dbReference>
<dbReference type="STRING" id="584.AOUC001_00625"/>
<gene>
    <name evidence="1" type="ORF">AM402_02775</name>
    <name evidence="2" type="ORF">NCTC10975_03832</name>
</gene>
<evidence type="ECO:0000313" key="3">
    <source>
        <dbReference type="Proteomes" id="UP000195540"/>
    </source>
</evidence>
<organism evidence="2 4">
    <name type="scientific">Proteus mirabilis</name>
    <dbReference type="NCBI Taxonomy" id="584"/>
    <lineage>
        <taxon>Bacteria</taxon>
        <taxon>Pseudomonadati</taxon>
        <taxon>Pseudomonadota</taxon>
        <taxon>Gammaproteobacteria</taxon>
        <taxon>Enterobacterales</taxon>
        <taxon>Morganellaceae</taxon>
        <taxon>Proteus</taxon>
    </lineage>
</organism>
<name>A0A1Z1SRA9_PROMI</name>
<dbReference type="RefSeq" id="WP_049213251.1">
    <property type="nucleotide sequence ID" value="NZ_BGKS01000001.1"/>
</dbReference>
<accession>A0A1Z1SRA9</accession>
<dbReference type="Gene3D" id="3.90.1140.10">
    <property type="entry name" value="Cyclic phosphodiesterase"/>
    <property type="match status" value="1"/>
</dbReference>
<sequence length="231" mass="26534">MAYSFLTQATVKKLSRNEKWLQQINNEDIIDLSLNAGQLIIDKPKVDENFIPFSQQLDVYCQQIAQQFPFIAVTPQLQLHCTLLTIFNQPIALFEPQKLMLLAWCQKITNIFNKIGKIEILFNDIILTANGSVILIGVSKTLTQFRQQVYQQIPIDHHLHKNIIHITLGRLQESVSSEKITPLFQFLAHNRLSLPINIKTSINYPKFVVSKGSLSSEILLNKTIEFNQQCF</sequence>